<keyword evidence="1" id="KW-1185">Reference proteome</keyword>
<organism evidence="1 2">
    <name type="scientific">Romanomermis culicivorax</name>
    <name type="common">Nematode worm</name>
    <dbReference type="NCBI Taxonomy" id="13658"/>
    <lineage>
        <taxon>Eukaryota</taxon>
        <taxon>Metazoa</taxon>
        <taxon>Ecdysozoa</taxon>
        <taxon>Nematoda</taxon>
        <taxon>Enoplea</taxon>
        <taxon>Dorylaimia</taxon>
        <taxon>Mermithida</taxon>
        <taxon>Mermithoidea</taxon>
        <taxon>Mermithidae</taxon>
        <taxon>Romanomermis</taxon>
    </lineage>
</organism>
<sequence length="76" mass="9484">MKQTVLYIELQELVDRKWWEIRLPFCENVLWRVLSKNVGVPIEHINRQIDNRRKFHQNIAFFQFTFAESRRTRHEK</sequence>
<dbReference type="AlphaFoldDB" id="A0A915IJ30"/>
<dbReference type="Proteomes" id="UP000887565">
    <property type="component" value="Unplaced"/>
</dbReference>
<evidence type="ECO:0000313" key="1">
    <source>
        <dbReference type="Proteomes" id="UP000887565"/>
    </source>
</evidence>
<evidence type="ECO:0000313" key="2">
    <source>
        <dbReference type="WBParaSite" id="nRc.2.0.1.t13864-RA"/>
    </source>
</evidence>
<reference evidence="2" key="1">
    <citation type="submission" date="2022-11" db="UniProtKB">
        <authorList>
            <consortium name="WormBaseParasite"/>
        </authorList>
    </citation>
    <scope>IDENTIFICATION</scope>
</reference>
<proteinExistence type="predicted"/>
<protein>
    <submittedName>
        <fullName evidence="2">Uncharacterized protein</fullName>
    </submittedName>
</protein>
<name>A0A915IJ30_ROMCU</name>
<accession>A0A915IJ30</accession>
<dbReference type="WBParaSite" id="nRc.2.0.1.t13864-RA">
    <property type="protein sequence ID" value="nRc.2.0.1.t13864-RA"/>
    <property type="gene ID" value="nRc.2.0.1.g13864"/>
</dbReference>